<comment type="caution">
    <text evidence="1">The sequence shown here is derived from an EMBL/GenBank/DDBJ whole genome shotgun (WGS) entry which is preliminary data.</text>
</comment>
<gene>
    <name evidence="1" type="ORF">J8F10_10265</name>
</gene>
<reference evidence="1 2" key="1">
    <citation type="submission" date="2021-04" db="EMBL/GenBank/DDBJ databases">
        <authorList>
            <person name="Ivanova A."/>
        </authorList>
    </citation>
    <scope>NUCLEOTIDE SEQUENCE [LARGE SCALE GENOMIC DNA]</scope>
    <source>
        <strain evidence="1 2">G18</strain>
    </source>
</reference>
<keyword evidence="2" id="KW-1185">Reference proteome</keyword>
<organism evidence="1 2">
    <name type="scientific">Gemmata palustris</name>
    <dbReference type="NCBI Taxonomy" id="2822762"/>
    <lineage>
        <taxon>Bacteria</taxon>
        <taxon>Pseudomonadati</taxon>
        <taxon>Planctomycetota</taxon>
        <taxon>Planctomycetia</taxon>
        <taxon>Gemmatales</taxon>
        <taxon>Gemmataceae</taxon>
        <taxon>Gemmata</taxon>
    </lineage>
</organism>
<evidence type="ECO:0000313" key="2">
    <source>
        <dbReference type="Proteomes" id="UP000676565"/>
    </source>
</evidence>
<dbReference type="EMBL" id="JAGKQQ010000001">
    <property type="protein sequence ID" value="MBP3955664.1"/>
    <property type="molecule type" value="Genomic_DNA"/>
</dbReference>
<proteinExistence type="predicted"/>
<sequence>MSATGPDDKQYTMSMIDPDTLPMWLASIGTQESGDGILPGTVSLGPIR</sequence>
<accession>A0ABS5BPK5</accession>
<dbReference type="RefSeq" id="WP_210653731.1">
    <property type="nucleotide sequence ID" value="NZ_JAGKQQ010000001.1"/>
</dbReference>
<name>A0ABS5BPK5_9BACT</name>
<evidence type="ECO:0000313" key="1">
    <source>
        <dbReference type="EMBL" id="MBP3955664.1"/>
    </source>
</evidence>
<protein>
    <submittedName>
        <fullName evidence="1">Uncharacterized protein</fullName>
    </submittedName>
</protein>
<dbReference type="Proteomes" id="UP000676565">
    <property type="component" value="Unassembled WGS sequence"/>
</dbReference>